<name>A0A132ML70_9ACTN</name>
<evidence type="ECO:0000313" key="1">
    <source>
        <dbReference type="EMBL" id="KWW98495.1"/>
    </source>
</evidence>
<dbReference type="STRING" id="1469144.LI90_117"/>
<evidence type="ECO:0000313" key="2">
    <source>
        <dbReference type="Proteomes" id="UP000070188"/>
    </source>
</evidence>
<dbReference type="Proteomes" id="UP000070188">
    <property type="component" value="Unassembled WGS sequence"/>
</dbReference>
<proteinExistence type="predicted"/>
<evidence type="ECO:0008006" key="3">
    <source>
        <dbReference type="Google" id="ProtNLM"/>
    </source>
</evidence>
<dbReference type="Pfam" id="PF13707">
    <property type="entry name" value="RloB"/>
    <property type="match status" value="1"/>
</dbReference>
<dbReference type="EMBL" id="LAXD01000001">
    <property type="protein sequence ID" value="KWW98495.1"/>
    <property type="molecule type" value="Genomic_DNA"/>
</dbReference>
<dbReference type="InterPro" id="IPR025591">
    <property type="entry name" value="RloB"/>
</dbReference>
<dbReference type="PATRIC" id="fig|1469144.10.peg.189"/>
<dbReference type="AlphaFoldDB" id="A0A132ML70"/>
<protein>
    <recommendedName>
        <fullName evidence="3">RloB-like protein</fullName>
    </recommendedName>
</protein>
<organism evidence="1 2">
    <name type="scientific">Carbonactinospora thermoautotrophica</name>
    <dbReference type="NCBI Taxonomy" id="1469144"/>
    <lineage>
        <taxon>Bacteria</taxon>
        <taxon>Bacillati</taxon>
        <taxon>Actinomycetota</taxon>
        <taxon>Actinomycetes</taxon>
        <taxon>Kitasatosporales</taxon>
        <taxon>Carbonactinosporaceae</taxon>
        <taxon>Carbonactinospora</taxon>
    </lineage>
</organism>
<gene>
    <name evidence="1" type="ORF">LI90_117</name>
</gene>
<accession>A0A132ML70</accession>
<reference evidence="2" key="1">
    <citation type="submission" date="2015-04" db="EMBL/GenBank/DDBJ databases">
        <title>Physiological reanalysis, assessment of diazotrophy, and genome sequences of multiple isolates of Streptomyces thermoautotrophicus.</title>
        <authorList>
            <person name="MacKellar D.C."/>
            <person name="Lieber L."/>
            <person name="Norman J."/>
            <person name="Bolger A."/>
            <person name="Tobin C."/>
            <person name="Murray J.W."/>
            <person name="Chang R."/>
            <person name="Ford T."/>
            <person name="Nguyen P.Q."/>
            <person name="Woodward J."/>
            <person name="Permingeat H."/>
            <person name="Joshi N.S."/>
            <person name="Silver P.A."/>
            <person name="Usadel B."/>
            <person name="Rutherford A.W."/>
            <person name="Friesen M."/>
            <person name="Prell J."/>
        </authorList>
    </citation>
    <scope>NUCLEOTIDE SEQUENCE [LARGE SCALE GENOMIC DNA]</scope>
    <source>
        <strain evidence="2">H1</strain>
    </source>
</reference>
<comment type="caution">
    <text evidence="1">The sequence shown here is derived from an EMBL/GenBank/DDBJ whole genome shotgun (WGS) entry which is preliminary data.</text>
</comment>
<keyword evidence="2" id="KW-1185">Reference proteome</keyword>
<sequence>MVCGSEQTERQYLDGLKAWQRNPAVSVKVLNKHRSPSQLVKFAEDCRDRYPGEFDEVWCLFDVDQFQDVADAASRARRSRINVAVSNPCFELWLLLHFTRHRAHLASYDEVVPLLRKHLPAYDKSALRFADYRERVGDACENAKALDPTGEDVSRNPSTGVWRLVEKIMSR</sequence>